<keyword evidence="4 6" id="KW-1133">Transmembrane helix</keyword>
<dbReference type="EMBL" id="BBMT01000003">
    <property type="protein sequence ID" value="GAL33587.1"/>
    <property type="molecule type" value="Genomic_DNA"/>
</dbReference>
<reference evidence="7 8" key="2">
    <citation type="submission" date="2014-09" db="EMBL/GenBank/DDBJ databases">
        <authorList>
            <consortium name="NBRP consortium"/>
            <person name="Sawabe T."/>
            <person name="Meirelles P."/>
            <person name="Nakanishi M."/>
            <person name="Sayaka M."/>
            <person name="Hattori M."/>
            <person name="Ohkuma M."/>
        </authorList>
    </citation>
    <scope>NUCLEOTIDE SEQUENCE [LARGE SCALE GENOMIC DNA]</scope>
    <source>
        <strain evidence="7 8">JCM 19240</strain>
    </source>
</reference>
<evidence type="ECO:0000256" key="6">
    <source>
        <dbReference type="SAM" id="Phobius"/>
    </source>
</evidence>
<dbReference type="InterPro" id="IPR050586">
    <property type="entry name" value="CPA3_Na-H_Antiporter_D"/>
</dbReference>
<keyword evidence="2" id="KW-1003">Cell membrane</keyword>
<dbReference type="PANTHER" id="PTHR42703">
    <property type="entry name" value="NADH DEHYDROGENASE"/>
    <property type="match status" value="1"/>
</dbReference>
<dbReference type="GO" id="GO:0005886">
    <property type="term" value="C:plasma membrane"/>
    <property type="evidence" value="ECO:0007669"/>
    <property type="project" value="UniProtKB-SubCell"/>
</dbReference>
<accession>A0A090TR46</accession>
<evidence type="ECO:0000256" key="1">
    <source>
        <dbReference type="ARBA" id="ARBA00004651"/>
    </source>
</evidence>
<evidence type="ECO:0000313" key="8">
    <source>
        <dbReference type="Proteomes" id="UP000029224"/>
    </source>
</evidence>
<evidence type="ECO:0000313" key="7">
    <source>
        <dbReference type="EMBL" id="GAL33587.1"/>
    </source>
</evidence>
<feature type="transmembrane region" description="Helical" evidence="6">
    <location>
        <begin position="6"/>
        <end position="23"/>
    </location>
</feature>
<name>A0A090TR46_9VIBR</name>
<protein>
    <submittedName>
        <fullName evidence="7">Na(+) H(+) antiporter subunit D</fullName>
    </submittedName>
</protein>
<feature type="transmembrane region" description="Helical" evidence="6">
    <location>
        <begin position="35"/>
        <end position="53"/>
    </location>
</feature>
<comment type="caution">
    <text evidence="7">The sequence shown here is derived from an EMBL/GenBank/DDBJ whole genome shotgun (WGS) entry which is preliminary data.</text>
</comment>
<keyword evidence="8" id="KW-1185">Reference proteome</keyword>
<dbReference type="Proteomes" id="UP000029224">
    <property type="component" value="Unassembled WGS sequence"/>
</dbReference>
<dbReference type="AlphaFoldDB" id="A0A090TR46"/>
<keyword evidence="5 6" id="KW-0472">Membrane</keyword>
<evidence type="ECO:0000256" key="3">
    <source>
        <dbReference type="ARBA" id="ARBA00022692"/>
    </source>
</evidence>
<proteinExistence type="predicted"/>
<evidence type="ECO:0000256" key="5">
    <source>
        <dbReference type="ARBA" id="ARBA00023136"/>
    </source>
</evidence>
<evidence type="ECO:0000256" key="2">
    <source>
        <dbReference type="ARBA" id="ARBA00022475"/>
    </source>
</evidence>
<evidence type="ECO:0000256" key="4">
    <source>
        <dbReference type="ARBA" id="ARBA00022989"/>
    </source>
</evidence>
<gene>
    <name evidence="7" type="ORF">JCM19240_2283</name>
</gene>
<reference evidence="7 8" key="1">
    <citation type="submission" date="2014-09" db="EMBL/GenBank/DDBJ databases">
        <title>Vibrio maritimus JCM 19240. (C210) whole genome shotgun sequence.</title>
        <authorList>
            <person name="Sawabe T."/>
            <person name="Meirelles P."/>
            <person name="Nakanishi M."/>
            <person name="Sayaka M."/>
            <person name="Hattori M."/>
            <person name="Ohkuma M."/>
        </authorList>
    </citation>
    <scope>NUCLEOTIDE SEQUENCE [LARGE SCALE GENOMIC DNA]</scope>
    <source>
        <strain evidence="7 8">JCM 19240</strain>
    </source>
</reference>
<organism evidence="7 8">
    <name type="scientific">Vibrio maritimus</name>
    <dbReference type="NCBI Taxonomy" id="990268"/>
    <lineage>
        <taxon>Bacteria</taxon>
        <taxon>Pseudomonadati</taxon>
        <taxon>Pseudomonadota</taxon>
        <taxon>Gammaproteobacteria</taxon>
        <taxon>Vibrionales</taxon>
        <taxon>Vibrionaceae</taxon>
        <taxon>Vibrio</taxon>
    </lineage>
</organism>
<dbReference type="PANTHER" id="PTHR42703:SF1">
    <property type="entry name" value="NA(+)_H(+) ANTIPORTER SUBUNIT D1"/>
    <property type="match status" value="1"/>
</dbReference>
<comment type="subcellular location">
    <subcellularLocation>
        <location evidence="1">Cell membrane</location>
        <topology evidence="1">Multi-pass membrane protein</topology>
    </subcellularLocation>
</comment>
<sequence length="112" mass="11860">MIELVLTLPVVISLLTAVLVFFVRSCSSWVDRISGISAVGTLLVCVGLLVAIVNSEPQAVAFGQWAAPFGIVFVADYLSAAMVLVTAIIGGVCVFYAMADLASKHHMVFIML</sequence>
<feature type="transmembrane region" description="Helical" evidence="6">
    <location>
        <begin position="65"/>
        <end position="98"/>
    </location>
</feature>
<keyword evidence="3 6" id="KW-0812">Transmembrane</keyword>